<feature type="compositionally biased region" description="Basic and acidic residues" evidence="8">
    <location>
        <begin position="321"/>
        <end position="331"/>
    </location>
</feature>
<feature type="compositionally biased region" description="Low complexity" evidence="8">
    <location>
        <begin position="630"/>
        <end position="641"/>
    </location>
</feature>
<feature type="region of interest" description="Disordered" evidence="8">
    <location>
        <begin position="321"/>
        <end position="789"/>
    </location>
</feature>
<feature type="compositionally biased region" description="Pro residues" evidence="8">
    <location>
        <begin position="642"/>
        <end position="655"/>
    </location>
</feature>
<feature type="compositionally biased region" description="Pro residues" evidence="8">
    <location>
        <begin position="332"/>
        <end position="343"/>
    </location>
</feature>
<feature type="compositionally biased region" description="Basic and acidic residues" evidence="8">
    <location>
        <begin position="357"/>
        <end position="433"/>
    </location>
</feature>
<keyword evidence="3" id="KW-0863">Zinc-finger</keyword>
<feature type="compositionally biased region" description="Low complexity" evidence="8">
    <location>
        <begin position="710"/>
        <end position="742"/>
    </location>
</feature>
<evidence type="ECO:0008006" key="13">
    <source>
        <dbReference type="Google" id="ProtNLM"/>
    </source>
</evidence>
<dbReference type="Ensembl" id="ENSGMOT00000004582.2">
    <property type="protein sequence ID" value="ENSGMOP00000004447.2"/>
    <property type="gene ID" value="ENSGMOG00000004155.2"/>
</dbReference>
<evidence type="ECO:0000256" key="6">
    <source>
        <dbReference type="ARBA" id="ARBA00023163"/>
    </source>
</evidence>
<evidence type="ECO:0000256" key="4">
    <source>
        <dbReference type="ARBA" id="ARBA00022833"/>
    </source>
</evidence>
<feature type="domain" description="DEUBAD" evidence="10">
    <location>
        <begin position="205"/>
        <end position="314"/>
    </location>
</feature>
<keyword evidence="7" id="KW-0539">Nucleus</keyword>
<evidence type="ECO:0000256" key="1">
    <source>
        <dbReference type="ARBA" id="ARBA00004123"/>
    </source>
</evidence>
<feature type="region of interest" description="Disordered" evidence="8">
    <location>
        <begin position="58"/>
        <end position="172"/>
    </location>
</feature>
<feature type="domain" description="HTH HARE-type" evidence="9">
    <location>
        <begin position="1"/>
        <end position="57"/>
    </location>
</feature>
<evidence type="ECO:0000256" key="2">
    <source>
        <dbReference type="ARBA" id="ARBA00022723"/>
    </source>
</evidence>
<feature type="compositionally biased region" description="Low complexity" evidence="8">
    <location>
        <begin position="672"/>
        <end position="695"/>
    </location>
</feature>
<evidence type="ECO:0000256" key="7">
    <source>
        <dbReference type="ARBA" id="ARBA00023242"/>
    </source>
</evidence>
<dbReference type="Pfam" id="PF13919">
    <property type="entry name" value="ASXH"/>
    <property type="match status" value="1"/>
</dbReference>
<dbReference type="InterPro" id="IPR007759">
    <property type="entry name" value="Asxl_HARE-HTH"/>
</dbReference>
<evidence type="ECO:0000256" key="8">
    <source>
        <dbReference type="SAM" id="MobiDB-lite"/>
    </source>
</evidence>
<sequence>MSHKEILQVIQRERLKEISGTSPLACLNAMLHTNSRGDEGIFYKVPGRMGVYTLKKEGSDGVKKLSGEDGSEESSEDLSDSPSSENSSKVLSQERDGGRWRRRVPTKLEPLPPSSPQPRCSSPLVPAAKLISPSQKHGKKALKQALKQQRSQRRQGGVASSQRRQGGVASGQRLILKTVKDTADNISPQTGQLKRTKCEIDVETPDSILVNTNLRAIINKHTLSVLPPSCQQRLLKLLPVVDQQACLDGLLKVTGSALNNEFFASAAQSWKERLSEGEFTPELQLRMRQEIEKEKKVERWKEAFFENYYGENSGLSYEEAQRELMESDQDRPPCPPLPPPPPPHHQRSSEGPVAEAAEPRGPEDRAVGARGPEDRAVGARGPEDRAVGARGPEDRAVGARGPEDRAVGARGPEDRAVGARGPEDRAVGARGPEDSSPCPVPTRPPDQSPRPPLASRPPPVMSPMRTRRARHAEDRRLSRLAPPTAPPASPGETAVLPGPRPAEDGLKPLVAERALGEGPEVRAAAPEPPDKSSPRPPRAPPEAAGHPGQPAGPLRTNPPGAPEPGKRKSPNEPEGEKTPEKRPRTSSPAAAGPAPSPAGPASSPAGPSPAGSSPSLVACSTSPAGPAPSPAGSSPAGHAPSPAGPAPSPVGPSPSPAGSSPAGPAPSPAGPSPSTEGPSSSPAGHTPSPAGHTPSPAGPTPSPAGPSPSPAGSSPSPRASSTASPSRPSSMAHQKVPPLKVGPQGGGGGVLSSREPPRRSPFTGGGGGSSAAGSPPGGLRSPGGVLLSS</sequence>
<dbReference type="PANTHER" id="PTHR13578:SF20">
    <property type="entry name" value="POLYCOMB PROTEIN ASX"/>
    <property type="match status" value="1"/>
</dbReference>
<proteinExistence type="predicted"/>
<evidence type="ECO:0000259" key="9">
    <source>
        <dbReference type="PROSITE" id="PS51913"/>
    </source>
</evidence>
<evidence type="ECO:0000256" key="3">
    <source>
        <dbReference type="ARBA" id="ARBA00022771"/>
    </source>
</evidence>
<feature type="compositionally biased region" description="Acidic residues" evidence="8">
    <location>
        <begin position="69"/>
        <end position="79"/>
    </location>
</feature>
<dbReference type="InterPro" id="IPR024811">
    <property type="entry name" value="ASX/ASX-like"/>
</dbReference>
<feature type="compositionally biased region" description="Basic and acidic residues" evidence="8">
    <location>
        <begin position="564"/>
        <end position="583"/>
    </location>
</feature>
<evidence type="ECO:0000259" key="10">
    <source>
        <dbReference type="PROSITE" id="PS51916"/>
    </source>
</evidence>
<dbReference type="GO" id="GO:0035517">
    <property type="term" value="C:PR-DUB complex"/>
    <property type="evidence" value="ECO:0007669"/>
    <property type="project" value="TreeGrafter"/>
</dbReference>
<organism evidence="11 12">
    <name type="scientific">Gadus morhua</name>
    <name type="common">Atlantic cod</name>
    <dbReference type="NCBI Taxonomy" id="8049"/>
    <lineage>
        <taxon>Eukaryota</taxon>
        <taxon>Metazoa</taxon>
        <taxon>Chordata</taxon>
        <taxon>Craniata</taxon>
        <taxon>Vertebrata</taxon>
        <taxon>Euteleostomi</taxon>
        <taxon>Actinopterygii</taxon>
        <taxon>Neopterygii</taxon>
        <taxon>Teleostei</taxon>
        <taxon>Neoteleostei</taxon>
        <taxon>Acanthomorphata</taxon>
        <taxon>Zeiogadaria</taxon>
        <taxon>Gadariae</taxon>
        <taxon>Gadiformes</taxon>
        <taxon>Gadoidei</taxon>
        <taxon>Gadidae</taxon>
        <taxon>Gadus</taxon>
    </lineage>
</organism>
<feature type="compositionally biased region" description="Low complexity" evidence="8">
    <location>
        <begin position="586"/>
        <end position="615"/>
    </location>
</feature>
<reference evidence="11" key="2">
    <citation type="submission" date="2025-09" db="UniProtKB">
        <authorList>
            <consortium name="Ensembl"/>
        </authorList>
    </citation>
    <scope>IDENTIFICATION</scope>
</reference>
<dbReference type="GO" id="GO:0009887">
    <property type="term" value="P:animal organ morphogenesis"/>
    <property type="evidence" value="ECO:0007669"/>
    <property type="project" value="TreeGrafter"/>
</dbReference>
<dbReference type="PANTHER" id="PTHR13578">
    <property type="entry name" value="ADDITIONAL SEX COMBS LIKE PROTEIN ASXL"/>
    <property type="match status" value="1"/>
</dbReference>
<comment type="subcellular location">
    <subcellularLocation>
        <location evidence="1">Nucleus</location>
    </subcellularLocation>
</comment>
<dbReference type="InterPro" id="IPR044867">
    <property type="entry name" value="DEUBAD_dom"/>
</dbReference>
<dbReference type="GO" id="GO:0045944">
    <property type="term" value="P:positive regulation of transcription by RNA polymerase II"/>
    <property type="evidence" value="ECO:0007669"/>
    <property type="project" value="TreeGrafter"/>
</dbReference>
<dbReference type="GO" id="GO:0003682">
    <property type="term" value="F:chromatin binding"/>
    <property type="evidence" value="ECO:0007669"/>
    <property type="project" value="TreeGrafter"/>
</dbReference>
<reference evidence="11" key="1">
    <citation type="submission" date="2025-08" db="UniProtKB">
        <authorList>
            <consortium name="Ensembl"/>
        </authorList>
    </citation>
    <scope>IDENTIFICATION</scope>
</reference>
<dbReference type="OMA" id="WIRACAV"/>
<keyword evidence="4" id="KW-0862">Zinc</keyword>
<protein>
    <recommendedName>
        <fullName evidence="13">Polycomb group protein ASXL2</fullName>
    </recommendedName>
</protein>
<dbReference type="PROSITE" id="PS51916">
    <property type="entry name" value="DEUBAD"/>
    <property type="match status" value="1"/>
</dbReference>
<feature type="compositionally biased region" description="Low complexity" evidence="8">
    <location>
        <begin position="771"/>
        <end position="789"/>
    </location>
</feature>
<dbReference type="AlphaFoldDB" id="A0A8C5F4L5"/>
<keyword evidence="12" id="KW-1185">Reference proteome</keyword>
<dbReference type="GO" id="GO:0042975">
    <property type="term" value="F:peroxisome proliferator activated receptor binding"/>
    <property type="evidence" value="ECO:0007669"/>
    <property type="project" value="TreeGrafter"/>
</dbReference>
<accession>A0A8C5F4L5</accession>
<evidence type="ECO:0000313" key="11">
    <source>
        <dbReference type="Ensembl" id="ENSGMOP00000004447.2"/>
    </source>
</evidence>
<keyword evidence="6" id="KW-0804">Transcription</keyword>
<keyword evidence="5" id="KW-0805">Transcription regulation</keyword>
<evidence type="ECO:0000313" key="12">
    <source>
        <dbReference type="Proteomes" id="UP000694546"/>
    </source>
</evidence>
<keyword evidence="2" id="KW-0479">Metal-binding</keyword>
<feature type="compositionally biased region" description="Basic and acidic residues" evidence="8">
    <location>
        <begin position="58"/>
        <end position="67"/>
    </location>
</feature>
<evidence type="ECO:0000256" key="5">
    <source>
        <dbReference type="ARBA" id="ARBA00023015"/>
    </source>
</evidence>
<name>A0A8C5F4L5_GADMO</name>
<dbReference type="Proteomes" id="UP000694546">
    <property type="component" value="Chromosome 5"/>
</dbReference>
<dbReference type="GO" id="GO:0008270">
    <property type="term" value="F:zinc ion binding"/>
    <property type="evidence" value="ECO:0007669"/>
    <property type="project" value="UniProtKB-KW"/>
</dbReference>
<dbReference type="PROSITE" id="PS51913">
    <property type="entry name" value="HTH_HARE"/>
    <property type="match status" value="1"/>
</dbReference>
<dbReference type="InterPro" id="IPR028020">
    <property type="entry name" value="ASX_DEUBAD_dom"/>
</dbReference>
<feature type="compositionally biased region" description="Pro residues" evidence="8">
    <location>
        <begin position="696"/>
        <end position="709"/>
    </location>
</feature>
<dbReference type="Pfam" id="PF05066">
    <property type="entry name" value="HARE-HTH"/>
    <property type="match status" value="1"/>
</dbReference>
<feature type="compositionally biased region" description="Pro residues" evidence="8">
    <location>
        <begin position="438"/>
        <end position="461"/>
    </location>
</feature>
<dbReference type="GeneTree" id="ENSGT00520000055578"/>